<dbReference type="PANTHER" id="PTHR30349">
    <property type="entry name" value="PHAGE INTEGRASE-RELATED"/>
    <property type="match status" value="1"/>
</dbReference>
<dbReference type="InterPro" id="IPR050090">
    <property type="entry name" value="Tyrosine_recombinase_XerCD"/>
</dbReference>
<sequence length="453" mass="51670">MGHKTIRHTITRNGIYYVRFRLPGNTYFRKSLETDSYTQAHLIMSFASPVIHMVQSGAIQPDHFSARLTNFSNRLKQQADQWVALQFLNDEYRHAQTQSIELHECRDAVAPVVDAEQNKVAEPTDVLTLAGAWNMYRSEKERNWTKAITQANERFMEVLLVVLGGETDVASITKQDIKQVMEIVENLPKRVVQPYRSMTIQQLIECDDVPPDELVGTEAIHKHLKIYKSLFKTFLTDSKDILKKSPTDGVVAAPTKERFGAYSAAEMRKFVGWALKQPDGWEKWITLLLAYTGARRGEIAKLEKSQVKFDEDSQRHYLLIAEGGQGKTENATRQVVIHPKLIEWGFLDFVNRQWKEKIFSPVAGKNMPKIGKVLADVRDQLGISYLDDFGQRRLVHSFRHSVCSAAMAGWVSNIHHLQQTVGHEKSGGITKRYLHIFPISTICYVIDGLSWTS</sequence>
<protein>
    <submittedName>
        <fullName evidence="6">Integrase</fullName>
    </submittedName>
</protein>
<keyword evidence="2" id="KW-0229">DNA integration</keyword>
<dbReference type="GO" id="GO:0003677">
    <property type="term" value="F:DNA binding"/>
    <property type="evidence" value="ECO:0007669"/>
    <property type="project" value="UniProtKB-KW"/>
</dbReference>
<evidence type="ECO:0000313" key="7">
    <source>
        <dbReference type="EMBL" id="KOC92183.1"/>
    </source>
</evidence>
<dbReference type="InterPro" id="IPR013762">
    <property type="entry name" value="Integrase-like_cat_sf"/>
</dbReference>
<comment type="caution">
    <text evidence="6">The sequence shown here is derived from an EMBL/GenBank/DDBJ whole genome shotgun (WGS) entry which is preliminary data.</text>
</comment>
<dbReference type="InterPro" id="IPR002104">
    <property type="entry name" value="Integrase_catalytic"/>
</dbReference>
<dbReference type="EMBL" id="JRXE01000003">
    <property type="protein sequence ID" value="KOC92183.1"/>
    <property type="molecule type" value="Genomic_DNA"/>
</dbReference>
<dbReference type="AlphaFoldDB" id="A0A0L7T065"/>
<dbReference type="STRING" id="1560201.NG42_02985"/>
<keyword evidence="3" id="KW-0238">DNA-binding</keyword>
<dbReference type="EMBL" id="JRXF01000041">
    <property type="protein sequence ID" value="KOC88844.1"/>
    <property type="molecule type" value="Genomic_DNA"/>
</dbReference>
<dbReference type="PROSITE" id="PS51898">
    <property type="entry name" value="TYR_RECOMBINASE"/>
    <property type="match status" value="1"/>
</dbReference>
<keyword evidence="9" id="KW-1185">Reference proteome</keyword>
<organism evidence="6 8">
    <name type="scientific">Winslowiella iniecta</name>
    <dbReference type="NCBI Taxonomy" id="1560201"/>
    <lineage>
        <taxon>Bacteria</taxon>
        <taxon>Pseudomonadati</taxon>
        <taxon>Pseudomonadota</taxon>
        <taxon>Gammaproteobacteria</taxon>
        <taxon>Enterobacterales</taxon>
        <taxon>Erwiniaceae</taxon>
        <taxon>Winslowiella</taxon>
    </lineage>
</organism>
<dbReference type="Pfam" id="PF00589">
    <property type="entry name" value="Phage_integrase"/>
    <property type="match status" value="1"/>
</dbReference>
<evidence type="ECO:0000313" key="6">
    <source>
        <dbReference type="EMBL" id="KOC88844.1"/>
    </source>
</evidence>
<dbReference type="Proteomes" id="UP000036851">
    <property type="component" value="Unassembled WGS sequence"/>
</dbReference>
<proteinExistence type="inferred from homology"/>
<accession>A0A0L7T065</accession>
<evidence type="ECO:0000256" key="3">
    <source>
        <dbReference type="ARBA" id="ARBA00023125"/>
    </source>
</evidence>
<dbReference type="SUPFAM" id="SSF56349">
    <property type="entry name" value="DNA breaking-rejoining enzymes"/>
    <property type="match status" value="1"/>
</dbReference>
<dbReference type="PANTHER" id="PTHR30349:SF41">
    <property type="entry name" value="INTEGRASE_RECOMBINASE PROTEIN MJ0367-RELATED"/>
    <property type="match status" value="1"/>
</dbReference>
<evidence type="ECO:0000256" key="4">
    <source>
        <dbReference type="ARBA" id="ARBA00023172"/>
    </source>
</evidence>
<reference evidence="8 9" key="1">
    <citation type="journal article" date="2015" name="Int. J. Syst. Evol. Microbiol.">
        <title>Erwinia iniecta sp. nov., isolated from Russian wheat aphids (Diuraphis noxia).</title>
        <authorList>
            <person name="Campillo T."/>
            <person name="Luna E."/>
            <person name="Portier P."/>
            <person name="Fischer-Le Saux M."/>
            <person name="Lapitan N."/>
            <person name="Tisserat N.A."/>
            <person name="Leach J.E."/>
        </authorList>
    </citation>
    <scope>NUCLEOTIDE SEQUENCE [LARGE SCALE GENOMIC DNA]</scope>
    <source>
        <strain evidence="7 9">B120</strain>
        <strain evidence="6 8">B149</strain>
    </source>
</reference>
<dbReference type="Gene3D" id="1.10.443.10">
    <property type="entry name" value="Intergrase catalytic core"/>
    <property type="match status" value="1"/>
</dbReference>
<dbReference type="PATRIC" id="fig|1560201.3.peg.640"/>
<comment type="similarity">
    <text evidence="1">Belongs to the 'phage' integrase family.</text>
</comment>
<evidence type="ECO:0000259" key="5">
    <source>
        <dbReference type="PROSITE" id="PS51898"/>
    </source>
</evidence>
<evidence type="ECO:0000256" key="2">
    <source>
        <dbReference type="ARBA" id="ARBA00022908"/>
    </source>
</evidence>
<dbReference type="RefSeq" id="WP_052897680.1">
    <property type="nucleotide sequence ID" value="NZ_JRXE01000003.1"/>
</dbReference>
<dbReference type="GO" id="GO:0015074">
    <property type="term" value="P:DNA integration"/>
    <property type="evidence" value="ECO:0007669"/>
    <property type="project" value="UniProtKB-KW"/>
</dbReference>
<dbReference type="GO" id="GO:0006310">
    <property type="term" value="P:DNA recombination"/>
    <property type="evidence" value="ECO:0007669"/>
    <property type="project" value="UniProtKB-KW"/>
</dbReference>
<dbReference type="InterPro" id="IPR011010">
    <property type="entry name" value="DNA_brk_join_enz"/>
</dbReference>
<evidence type="ECO:0000313" key="8">
    <source>
        <dbReference type="Proteomes" id="UP000036851"/>
    </source>
</evidence>
<evidence type="ECO:0000256" key="1">
    <source>
        <dbReference type="ARBA" id="ARBA00008857"/>
    </source>
</evidence>
<evidence type="ECO:0000313" key="9">
    <source>
        <dbReference type="Proteomes" id="UP000037088"/>
    </source>
</evidence>
<dbReference type="OrthoDB" id="9784724at2"/>
<name>A0A0L7T065_9GAMM</name>
<gene>
    <name evidence="7" type="ORF">NG42_02985</name>
    <name evidence="6" type="ORF">NG43_19535</name>
</gene>
<feature type="domain" description="Tyr recombinase" evidence="5">
    <location>
        <begin position="257"/>
        <end position="447"/>
    </location>
</feature>
<dbReference type="Proteomes" id="UP000037088">
    <property type="component" value="Unassembled WGS sequence"/>
</dbReference>
<keyword evidence="4" id="KW-0233">DNA recombination</keyword>